<feature type="compositionally biased region" description="Polar residues" evidence="1">
    <location>
        <begin position="670"/>
        <end position="687"/>
    </location>
</feature>
<dbReference type="EMBL" id="KV722420">
    <property type="protein sequence ID" value="OCH89726.1"/>
    <property type="molecule type" value="Genomic_DNA"/>
</dbReference>
<feature type="compositionally biased region" description="Low complexity" evidence="1">
    <location>
        <begin position="1268"/>
        <end position="1289"/>
    </location>
</feature>
<feature type="compositionally biased region" description="Low complexity" evidence="1">
    <location>
        <begin position="257"/>
        <end position="267"/>
    </location>
</feature>
<gene>
    <name evidence="2" type="ORF">OBBRIDRAFT_793955</name>
</gene>
<feature type="compositionally biased region" description="Low complexity" evidence="1">
    <location>
        <begin position="836"/>
        <end position="851"/>
    </location>
</feature>
<feature type="region of interest" description="Disordered" evidence="1">
    <location>
        <begin position="1"/>
        <end position="29"/>
    </location>
</feature>
<feature type="compositionally biased region" description="Basic and acidic residues" evidence="1">
    <location>
        <begin position="585"/>
        <end position="605"/>
    </location>
</feature>
<feature type="compositionally biased region" description="Acidic residues" evidence="1">
    <location>
        <begin position="317"/>
        <end position="333"/>
    </location>
</feature>
<protein>
    <submittedName>
        <fullName evidence="2">Uncharacterized protein</fullName>
    </submittedName>
</protein>
<feature type="region of interest" description="Disordered" evidence="1">
    <location>
        <begin position="76"/>
        <end position="1036"/>
    </location>
</feature>
<sequence>MALLGLFAKRDKHRPGSDAKSASLESVDARSTAAHSVYAGLDAASSSKLRLGFKRRKSNRSLASDSHLCLPEVRNLSSARSEGDAAHVLDDKAPYARPRPPLKSSLLAPPDDPLARSTRSLPAPTSVPRPSRDIINLSGETLPPAASPVPPDKDKEKKGMFSWVRPRNKSRPPPAPASTTTSAPLGDDDPDSSFKVRAIRHVRPVSPSPEAISPRPPSSLSITPGLAPPRPRPRGDSFASDSSSRISVAAFREMQARRSAANSPSPAFGDASSAGSPRLRPPLSATASPSSSTSSPILPGRRSTAMLGPSNSRSSPDDSDTSDEEESEEEDSDSGGSSTLRPRRGGTITRRNAKAHSELGHRRAPAPSQLPTTAQLVSGKEDEGKDKENAYMRPRASASTSALQPSAAARRASQLVAANTSVSGSGSSSPDNAHAPPRKSFTAPLPPSSKPRPTHARTASAATTSSSSSRPKSDSDSDSDSDNAPLARLVPPRRPGSATSSYSANSSGGRRPTKPLVDISELPTLPPLRLDRDIPPVPEKDREKGKEKEKENDVKPSLNDRLAKLAKGAASRSADNLLRPAASEDPEKGNGKDAEKEAEKDDAPRGRTLPPTRSQTNPAPMDVSPSPTGRKPNGRSQSTPRVGFDEIKNLSDPKPIVPTPIRERSPPPSFSVTSRPTSQLSLTSMAQPQPAPKEGQGQRKQEQEVQRMDEQERRRQEQERAQMQRRQNMGREQHSQEHEQLTVRIVGRPSPRTSPAPSSTDMQSMTSQRPSPLIPNNGMAPPKGFTGGGLLAGGSPRPAGDTSSNKSRTSSASSPSIHSPAGSLLASTPPRPAGDTSSAGTRAFGAGATGSPSPVGFTGGGLLGSRLSSPAELSNNSPRGPAGRSRASTVLPMYAPDTTPTRASDAASRITSSSGSSGSPAPPLRSAMRQRSSTLAAPAPAPPKPFAAGAGRGNSPASSTGDSSSGRTPLTPVDGSEVGYGGRKGEAAASGRTHRKSASVTFDEPERGRAPVREREELKPEEEESKRKERRRSEAKAAIELGNIMNGRGPVADDDDEDEDRPLDAIPPRMSMLNPMGAMGMPQGPMNVPPPGSGWQTQGMLPQQFMFPMGPVGQVPPTADPAFFAAHQQALLAAKHAFQMAVAQQAMAAAEEEWERGSTASAFAGPRVSTFSPPQMFPGGPGFPGMMHMGGMGMSPSMPMGMGMPMGGGWPGMVPSSSRSMYAGSVAGSELGASQGWGSRSVYGEPAGNRASAYRTSGYGYPPPPAPARSEAGARAGPRPRTRTAPSAESVPRKAGGSQGPPSSWKAGAPRQA</sequence>
<dbReference type="Proteomes" id="UP000250043">
    <property type="component" value="Unassembled WGS sequence"/>
</dbReference>
<name>A0A8E2DK61_9APHY</name>
<dbReference type="OrthoDB" id="2687738at2759"/>
<feature type="compositionally biased region" description="Basic and acidic residues" evidence="1">
    <location>
        <begin position="529"/>
        <end position="554"/>
    </location>
</feature>
<feature type="compositionally biased region" description="Polar residues" evidence="1">
    <location>
        <begin position="761"/>
        <end position="770"/>
    </location>
</feature>
<feature type="compositionally biased region" description="Basic and acidic residues" evidence="1">
    <location>
        <begin position="379"/>
        <end position="390"/>
    </location>
</feature>
<feature type="region of interest" description="Disordered" evidence="1">
    <location>
        <begin position="1233"/>
        <end position="1313"/>
    </location>
</feature>
<evidence type="ECO:0000313" key="3">
    <source>
        <dbReference type="Proteomes" id="UP000250043"/>
    </source>
</evidence>
<organism evidence="2 3">
    <name type="scientific">Obba rivulosa</name>
    <dbReference type="NCBI Taxonomy" id="1052685"/>
    <lineage>
        <taxon>Eukaryota</taxon>
        <taxon>Fungi</taxon>
        <taxon>Dikarya</taxon>
        <taxon>Basidiomycota</taxon>
        <taxon>Agaricomycotina</taxon>
        <taxon>Agaricomycetes</taxon>
        <taxon>Polyporales</taxon>
        <taxon>Gelatoporiaceae</taxon>
        <taxon>Obba</taxon>
    </lineage>
</organism>
<evidence type="ECO:0000256" key="1">
    <source>
        <dbReference type="SAM" id="MobiDB-lite"/>
    </source>
</evidence>
<feature type="compositionally biased region" description="Basic and acidic residues" evidence="1">
    <location>
        <begin position="696"/>
        <end position="722"/>
    </location>
</feature>
<evidence type="ECO:0000313" key="2">
    <source>
        <dbReference type="EMBL" id="OCH89726.1"/>
    </source>
</evidence>
<feature type="compositionally biased region" description="Low complexity" evidence="1">
    <location>
        <begin position="793"/>
        <end position="823"/>
    </location>
</feature>
<keyword evidence="3" id="KW-1185">Reference proteome</keyword>
<feature type="compositionally biased region" description="Low complexity" evidence="1">
    <location>
        <begin position="946"/>
        <end position="966"/>
    </location>
</feature>
<feature type="compositionally biased region" description="Low complexity" evidence="1">
    <location>
        <begin position="237"/>
        <end position="250"/>
    </location>
</feature>
<accession>A0A8E2DK61</accession>
<proteinExistence type="predicted"/>
<feature type="compositionally biased region" description="Low complexity" evidence="1">
    <location>
        <begin position="902"/>
        <end position="927"/>
    </location>
</feature>
<feature type="compositionally biased region" description="Basic and acidic residues" evidence="1">
    <location>
        <begin position="81"/>
        <end position="94"/>
    </location>
</feature>
<feature type="compositionally biased region" description="Low complexity" evidence="1">
    <location>
        <begin position="482"/>
        <end position="509"/>
    </location>
</feature>
<feature type="compositionally biased region" description="Basic and acidic residues" evidence="1">
    <location>
        <begin position="1004"/>
        <end position="1036"/>
    </location>
</feature>
<feature type="compositionally biased region" description="Basic and acidic residues" evidence="1">
    <location>
        <begin position="729"/>
        <end position="741"/>
    </location>
</feature>
<feature type="compositionally biased region" description="Low complexity" evidence="1">
    <location>
        <begin position="281"/>
        <end position="299"/>
    </location>
</feature>
<feature type="compositionally biased region" description="Low complexity" evidence="1">
    <location>
        <begin position="456"/>
        <end position="470"/>
    </location>
</feature>
<reference evidence="2 3" key="1">
    <citation type="submission" date="2016-07" db="EMBL/GenBank/DDBJ databases">
        <title>Draft genome of the white-rot fungus Obba rivulosa 3A-2.</title>
        <authorList>
            <consortium name="DOE Joint Genome Institute"/>
            <person name="Miettinen O."/>
            <person name="Riley R."/>
            <person name="Acob R."/>
            <person name="Barry K."/>
            <person name="Cullen D."/>
            <person name="De Vries R."/>
            <person name="Hainaut M."/>
            <person name="Hatakka A."/>
            <person name="Henrissat B."/>
            <person name="Hilden K."/>
            <person name="Kuo R."/>
            <person name="Labutti K."/>
            <person name="Lipzen A."/>
            <person name="Makela M.R."/>
            <person name="Sandor L."/>
            <person name="Spatafora J.W."/>
            <person name="Grigoriev I.V."/>
            <person name="Hibbett D.S."/>
        </authorList>
    </citation>
    <scope>NUCLEOTIDE SEQUENCE [LARGE SCALE GENOMIC DNA]</scope>
    <source>
        <strain evidence="2 3">3A-2</strain>
    </source>
</reference>
<feature type="compositionally biased region" description="Low complexity" evidence="1">
    <location>
        <begin position="748"/>
        <end position="760"/>
    </location>
</feature>